<evidence type="ECO:0000259" key="2">
    <source>
        <dbReference type="Pfam" id="PF07853"/>
    </source>
</evidence>
<evidence type="ECO:0000313" key="4">
    <source>
        <dbReference type="Proteomes" id="UP000270021"/>
    </source>
</evidence>
<proteinExistence type="predicted"/>
<dbReference type="KEGG" id="fsl:EJO69_06750"/>
<gene>
    <name evidence="3" type="ORF">EJO69_06750</name>
</gene>
<dbReference type="RefSeq" id="WP_126040444.1">
    <property type="nucleotide sequence ID" value="NZ_CP034438.1"/>
</dbReference>
<dbReference type="EMBL" id="CP034438">
    <property type="protein sequence ID" value="AZN30039.1"/>
    <property type="molecule type" value="Genomic_DNA"/>
</dbReference>
<keyword evidence="1" id="KW-0472">Membrane</keyword>
<keyword evidence="1" id="KW-1133">Transmembrane helix</keyword>
<feature type="transmembrane region" description="Helical" evidence="1">
    <location>
        <begin position="56"/>
        <end position="76"/>
    </location>
</feature>
<keyword evidence="4" id="KW-1185">Reference proteome</keyword>
<organism evidence="3 4">
    <name type="scientific">Flaviflexus salsibiostraticola</name>
    <dbReference type="NCBI Taxonomy" id="1282737"/>
    <lineage>
        <taxon>Bacteria</taxon>
        <taxon>Bacillati</taxon>
        <taxon>Actinomycetota</taxon>
        <taxon>Actinomycetes</taxon>
        <taxon>Actinomycetales</taxon>
        <taxon>Actinomycetaceae</taxon>
        <taxon>Flaviflexus</taxon>
    </lineage>
</organism>
<name>A0A3Q8WTY9_9ACTO</name>
<keyword evidence="1" id="KW-0812">Transmembrane</keyword>
<dbReference type="AlphaFoldDB" id="A0A3Q8WTY9"/>
<dbReference type="Pfam" id="PF07853">
    <property type="entry name" value="DUF1648"/>
    <property type="match status" value="1"/>
</dbReference>
<dbReference type="OrthoDB" id="9808690at2"/>
<dbReference type="InterPro" id="IPR012867">
    <property type="entry name" value="DUF1648"/>
</dbReference>
<evidence type="ECO:0000313" key="3">
    <source>
        <dbReference type="EMBL" id="AZN30039.1"/>
    </source>
</evidence>
<sequence>MMDRPLSAGHRILFAAAQLAALSAVAYTGTIVGELPAEVPIHISLTGETNAVGPRWLVWSVPIAMSILVAALWLLARFHATATAHGQELSAEAKGALIGPMRTMLGVLALSVAALAWEAPLAQSERFAAPPGLSAAIALAPLVIVLLGMIRLRRGAQTDPDVD</sequence>
<evidence type="ECO:0000256" key="1">
    <source>
        <dbReference type="SAM" id="Phobius"/>
    </source>
</evidence>
<feature type="domain" description="DUF1648" evidence="2">
    <location>
        <begin position="22"/>
        <end position="65"/>
    </location>
</feature>
<protein>
    <submittedName>
        <fullName evidence="3">DUF1648 domain-containing protein</fullName>
    </submittedName>
</protein>
<reference evidence="3 4" key="1">
    <citation type="submission" date="2018-12" db="EMBL/GenBank/DDBJ databases">
        <title>Complete genome sequence of Flaviflexus salsibiostraticola KCTC 33148.</title>
        <authorList>
            <person name="Bae J.-W."/>
        </authorList>
    </citation>
    <scope>NUCLEOTIDE SEQUENCE [LARGE SCALE GENOMIC DNA]</scope>
    <source>
        <strain evidence="3 4">KCTC 33148</strain>
    </source>
</reference>
<dbReference type="Proteomes" id="UP000270021">
    <property type="component" value="Chromosome"/>
</dbReference>
<feature type="transmembrane region" description="Helical" evidence="1">
    <location>
        <begin position="97"/>
        <end position="117"/>
    </location>
</feature>
<feature type="transmembrane region" description="Helical" evidence="1">
    <location>
        <begin position="129"/>
        <end position="150"/>
    </location>
</feature>
<accession>A0A3Q8WTY9</accession>